<evidence type="ECO:0000313" key="4">
    <source>
        <dbReference type="EMBL" id="ABD82585.1"/>
    </source>
</evidence>
<dbReference type="PROSITE" id="PS51186">
    <property type="entry name" value="GNAT"/>
    <property type="match status" value="1"/>
</dbReference>
<evidence type="ECO:0000256" key="2">
    <source>
        <dbReference type="ARBA" id="ARBA00023315"/>
    </source>
</evidence>
<proteinExistence type="predicted"/>
<dbReference type="KEGG" id="sde:Sde_3330"/>
<dbReference type="Gene3D" id="3.40.630.30">
    <property type="match status" value="1"/>
</dbReference>
<evidence type="ECO:0000259" key="3">
    <source>
        <dbReference type="PROSITE" id="PS51186"/>
    </source>
</evidence>
<feature type="domain" description="N-acetyltransferase" evidence="3">
    <location>
        <begin position="8"/>
        <end position="162"/>
    </location>
</feature>
<sequence length="170" mass="19342">MLDLPLGLNLRIAAEADTPFLAQLYRTTRQDLQQINQNEEFLDAFINMQFNAQKTGYSQQFPNAIYWVVELHDLAIGKVTLDFTSDLVHLIDFAIDPKFQNKGYGQAVVQSLQMAAQKVAAPLLISVAKDNYLGVKLYKQLGFTFDASSPSAMYQRMIWYPESIKQYSFS</sequence>
<name>Q21FE4_SACD2</name>
<dbReference type="InterPro" id="IPR016181">
    <property type="entry name" value="Acyl_CoA_acyltransferase"/>
</dbReference>
<dbReference type="GeneID" id="98614950"/>
<dbReference type="InterPro" id="IPR050832">
    <property type="entry name" value="Bact_Acetyltransf"/>
</dbReference>
<dbReference type="RefSeq" id="WP_011469801.1">
    <property type="nucleotide sequence ID" value="NC_007912.1"/>
</dbReference>
<dbReference type="eggNOG" id="COG0456">
    <property type="taxonomic scope" value="Bacteria"/>
</dbReference>
<organism evidence="4 5">
    <name type="scientific">Saccharophagus degradans (strain 2-40 / ATCC 43961 / DSM 17024)</name>
    <dbReference type="NCBI Taxonomy" id="203122"/>
    <lineage>
        <taxon>Bacteria</taxon>
        <taxon>Pseudomonadati</taxon>
        <taxon>Pseudomonadota</taxon>
        <taxon>Gammaproteobacteria</taxon>
        <taxon>Cellvibrionales</taxon>
        <taxon>Cellvibrionaceae</taxon>
        <taxon>Saccharophagus</taxon>
    </lineage>
</organism>
<evidence type="ECO:0000256" key="1">
    <source>
        <dbReference type="ARBA" id="ARBA00022679"/>
    </source>
</evidence>
<dbReference type="GO" id="GO:0016747">
    <property type="term" value="F:acyltransferase activity, transferring groups other than amino-acyl groups"/>
    <property type="evidence" value="ECO:0007669"/>
    <property type="project" value="InterPro"/>
</dbReference>
<protein>
    <submittedName>
        <fullName evidence="4">GCN5-related N-acetyltransferase</fullName>
    </submittedName>
</protein>
<dbReference type="Proteomes" id="UP000001947">
    <property type="component" value="Chromosome"/>
</dbReference>
<dbReference type="PANTHER" id="PTHR43877:SF1">
    <property type="entry name" value="ACETYLTRANSFERASE"/>
    <property type="match status" value="1"/>
</dbReference>
<dbReference type="PANTHER" id="PTHR43877">
    <property type="entry name" value="AMINOALKYLPHOSPHONATE N-ACETYLTRANSFERASE-RELATED-RELATED"/>
    <property type="match status" value="1"/>
</dbReference>
<evidence type="ECO:0000313" key="5">
    <source>
        <dbReference type="Proteomes" id="UP000001947"/>
    </source>
</evidence>
<accession>Q21FE4</accession>
<keyword evidence="5" id="KW-1185">Reference proteome</keyword>
<dbReference type="AlphaFoldDB" id="Q21FE4"/>
<gene>
    <name evidence="4" type="ordered locus">Sde_3330</name>
</gene>
<dbReference type="Pfam" id="PF00583">
    <property type="entry name" value="Acetyltransf_1"/>
    <property type="match status" value="1"/>
</dbReference>
<dbReference type="HOGENOM" id="CLU_013985_22_0_6"/>
<dbReference type="EMBL" id="CP000282">
    <property type="protein sequence ID" value="ABD82585.1"/>
    <property type="molecule type" value="Genomic_DNA"/>
</dbReference>
<dbReference type="STRING" id="203122.Sde_3330"/>
<keyword evidence="1 4" id="KW-0808">Transferase</keyword>
<reference evidence="4 5" key="1">
    <citation type="journal article" date="2008" name="PLoS Genet.">
        <title>Complete genome sequence of the complex carbohydrate-degrading marine bacterium, Saccharophagus degradans strain 2-40 T.</title>
        <authorList>
            <person name="Weiner R.M."/>
            <person name="Taylor L.E.II."/>
            <person name="Henrissat B."/>
            <person name="Hauser L."/>
            <person name="Land M."/>
            <person name="Coutinho P.M."/>
            <person name="Rancurel C."/>
            <person name="Saunders E.H."/>
            <person name="Longmire A.G."/>
            <person name="Zhang H."/>
            <person name="Bayer E.A."/>
            <person name="Gilbert H.J."/>
            <person name="Larimer F."/>
            <person name="Zhulin I.B."/>
            <person name="Ekborg N.A."/>
            <person name="Lamed R."/>
            <person name="Richardson P.M."/>
            <person name="Borovok I."/>
            <person name="Hutcheson S."/>
        </authorList>
    </citation>
    <scope>NUCLEOTIDE SEQUENCE [LARGE SCALE GENOMIC DNA]</scope>
    <source>
        <strain evidence="5">2-40 / ATCC 43961 / DSM 17024</strain>
    </source>
</reference>
<dbReference type="OrthoDB" id="9805924at2"/>
<dbReference type="SUPFAM" id="SSF55729">
    <property type="entry name" value="Acyl-CoA N-acyltransferases (Nat)"/>
    <property type="match status" value="1"/>
</dbReference>
<dbReference type="InterPro" id="IPR000182">
    <property type="entry name" value="GNAT_dom"/>
</dbReference>
<dbReference type="CDD" id="cd04301">
    <property type="entry name" value="NAT_SF"/>
    <property type="match status" value="1"/>
</dbReference>
<keyword evidence="2" id="KW-0012">Acyltransferase</keyword>